<dbReference type="Proteomes" id="UP000775213">
    <property type="component" value="Unassembled WGS sequence"/>
</dbReference>
<dbReference type="PANTHER" id="PTHR47876:SF2">
    <property type="entry name" value="GCN5-RELATED N-ACETYLTRANSFERASE 7, CHLOROPLASTIC"/>
    <property type="match status" value="1"/>
</dbReference>
<evidence type="ECO:0000313" key="3">
    <source>
        <dbReference type="Proteomes" id="UP000775213"/>
    </source>
</evidence>
<dbReference type="SUPFAM" id="SSF55729">
    <property type="entry name" value="Acyl-CoA N-acyltransferases (Nat)"/>
    <property type="match status" value="1"/>
</dbReference>
<name>A0AAV7G1M8_DENCH</name>
<dbReference type="Gene3D" id="3.40.630.30">
    <property type="match status" value="1"/>
</dbReference>
<dbReference type="Pfam" id="PF00583">
    <property type="entry name" value="Acetyltransf_1"/>
    <property type="match status" value="1"/>
</dbReference>
<dbReference type="InterPro" id="IPR016181">
    <property type="entry name" value="Acyl_CoA_acyltransferase"/>
</dbReference>
<gene>
    <name evidence="2" type="ORF">IEQ34_020671</name>
</gene>
<sequence>MAFFSASTRLTSVSISFSPFSRGILTPSPNPNLTPNRVVVFSNEVPLSHPPFSIGTLKWRIAATNICKQEPIGVDLSLSSVKECFSDEELHAAVRLRIRTFYDFNDSCGVEDYRKYLTEREYEALKERVAGKKIGFKRVSCINATLPSSTTLKSFAELCSSCKKIQFSNDGKDCVVVGTLDVNQCVRLADELTGKKPEGIGADLKRGYLSNVCVAKELQRNGFGHALISKSKKVARHWGDSLFSSVFTTRKQSITDLYVHVAVDNEAARKFYEKGGFIYENEEPAWQARFLGRPRRFLLWADLRLEK</sequence>
<dbReference type="PROSITE" id="PS51186">
    <property type="entry name" value="GNAT"/>
    <property type="match status" value="1"/>
</dbReference>
<dbReference type="InterPro" id="IPR000182">
    <property type="entry name" value="GNAT_dom"/>
</dbReference>
<reference evidence="2 3" key="1">
    <citation type="journal article" date="2021" name="Hortic Res">
        <title>Chromosome-scale assembly of the Dendrobium chrysotoxum genome enhances the understanding of orchid evolution.</title>
        <authorList>
            <person name="Zhang Y."/>
            <person name="Zhang G.Q."/>
            <person name="Zhang D."/>
            <person name="Liu X.D."/>
            <person name="Xu X.Y."/>
            <person name="Sun W.H."/>
            <person name="Yu X."/>
            <person name="Zhu X."/>
            <person name="Wang Z.W."/>
            <person name="Zhao X."/>
            <person name="Zhong W.Y."/>
            <person name="Chen H."/>
            <person name="Yin W.L."/>
            <person name="Huang T."/>
            <person name="Niu S.C."/>
            <person name="Liu Z.J."/>
        </authorList>
    </citation>
    <scope>NUCLEOTIDE SEQUENCE [LARGE SCALE GENOMIC DNA]</scope>
    <source>
        <strain evidence="2">Lindl</strain>
    </source>
</reference>
<accession>A0AAV7G1M8</accession>
<dbReference type="EMBL" id="JAGFBR010000018">
    <property type="protein sequence ID" value="KAH0449979.1"/>
    <property type="molecule type" value="Genomic_DNA"/>
</dbReference>
<dbReference type="CDD" id="cd04301">
    <property type="entry name" value="NAT_SF"/>
    <property type="match status" value="1"/>
</dbReference>
<proteinExistence type="predicted"/>
<organism evidence="2 3">
    <name type="scientific">Dendrobium chrysotoxum</name>
    <name type="common">Orchid</name>
    <dbReference type="NCBI Taxonomy" id="161865"/>
    <lineage>
        <taxon>Eukaryota</taxon>
        <taxon>Viridiplantae</taxon>
        <taxon>Streptophyta</taxon>
        <taxon>Embryophyta</taxon>
        <taxon>Tracheophyta</taxon>
        <taxon>Spermatophyta</taxon>
        <taxon>Magnoliopsida</taxon>
        <taxon>Liliopsida</taxon>
        <taxon>Asparagales</taxon>
        <taxon>Orchidaceae</taxon>
        <taxon>Epidendroideae</taxon>
        <taxon>Malaxideae</taxon>
        <taxon>Dendrobiinae</taxon>
        <taxon>Dendrobium</taxon>
    </lineage>
</organism>
<comment type="caution">
    <text evidence="2">The sequence shown here is derived from an EMBL/GenBank/DDBJ whole genome shotgun (WGS) entry which is preliminary data.</text>
</comment>
<dbReference type="GO" id="GO:0016747">
    <property type="term" value="F:acyltransferase activity, transferring groups other than amino-acyl groups"/>
    <property type="evidence" value="ECO:0007669"/>
    <property type="project" value="InterPro"/>
</dbReference>
<evidence type="ECO:0000259" key="1">
    <source>
        <dbReference type="PROSITE" id="PS51186"/>
    </source>
</evidence>
<feature type="domain" description="N-acetyltransferase" evidence="1">
    <location>
        <begin position="199"/>
        <end position="296"/>
    </location>
</feature>
<protein>
    <recommendedName>
        <fullName evidence="1">N-acetyltransferase domain-containing protein</fullName>
    </recommendedName>
</protein>
<dbReference type="PANTHER" id="PTHR47876">
    <property type="entry name" value="OS08G0260000 PROTEIN"/>
    <property type="match status" value="1"/>
</dbReference>
<keyword evidence="3" id="KW-1185">Reference proteome</keyword>
<dbReference type="GO" id="GO:0009507">
    <property type="term" value="C:chloroplast"/>
    <property type="evidence" value="ECO:0007669"/>
    <property type="project" value="TreeGrafter"/>
</dbReference>
<dbReference type="AlphaFoldDB" id="A0AAV7G1M8"/>
<evidence type="ECO:0000313" key="2">
    <source>
        <dbReference type="EMBL" id="KAH0449979.1"/>
    </source>
</evidence>